<comment type="caution">
    <text evidence="3">The sequence shown here is derived from an EMBL/GenBank/DDBJ whole genome shotgun (WGS) entry which is preliminary data.</text>
</comment>
<keyword evidence="4" id="KW-1185">Reference proteome</keyword>
<evidence type="ECO:0000313" key="4">
    <source>
        <dbReference type="Proteomes" id="UP000052982"/>
    </source>
</evidence>
<proteinExistence type="predicted"/>
<dbReference type="InterPro" id="IPR036457">
    <property type="entry name" value="PPM-type-like_dom_sf"/>
</dbReference>
<accession>A0A101T248</accession>
<dbReference type="AlphaFoldDB" id="A0A101T248"/>
<dbReference type="STRING" id="1943.AQJ64_15690"/>
<dbReference type="Gene3D" id="3.60.40.10">
    <property type="entry name" value="PPM-type phosphatase domain"/>
    <property type="match status" value="1"/>
</dbReference>
<dbReference type="InterPro" id="IPR001932">
    <property type="entry name" value="PPM-type_phosphatase-like_dom"/>
</dbReference>
<dbReference type="SUPFAM" id="SSF81606">
    <property type="entry name" value="PP2C-like"/>
    <property type="match status" value="1"/>
</dbReference>
<organism evidence="3 4">
    <name type="scientific">Streptomyces griseoruber</name>
    <dbReference type="NCBI Taxonomy" id="1943"/>
    <lineage>
        <taxon>Bacteria</taxon>
        <taxon>Bacillati</taxon>
        <taxon>Actinomycetota</taxon>
        <taxon>Actinomycetes</taxon>
        <taxon>Kitasatosporales</taxon>
        <taxon>Streptomycetaceae</taxon>
        <taxon>Streptomyces</taxon>
    </lineage>
</organism>
<name>A0A101T248_9ACTN</name>
<dbReference type="Proteomes" id="UP000052982">
    <property type="component" value="Unassembled WGS sequence"/>
</dbReference>
<evidence type="ECO:0000256" key="1">
    <source>
        <dbReference type="SAM" id="MobiDB-lite"/>
    </source>
</evidence>
<dbReference type="EMBL" id="LMWW01000018">
    <property type="protein sequence ID" value="KUN84203.1"/>
    <property type="molecule type" value="Genomic_DNA"/>
</dbReference>
<reference evidence="3 4" key="1">
    <citation type="submission" date="2015-10" db="EMBL/GenBank/DDBJ databases">
        <title>Draft genome sequence of Streptomyces griseoruber DSM 40281, type strain for the species Streptomyces griseoruber.</title>
        <authorList>
            <person name="Ruckert C."/>
            <person name="Winkler A."/>
            <person name="Kalinowski J."/>
            <person name="Kampfer P."/>
            <person name="Glaeser S."/>
        </authorList>
    </citation>
    <scope>NUCLEOTIDE SEQUENCE [LARGE SCALE GENOMIC DNA]</scope>
    <source>
        <strain evidence="3 4">DSM 40281</strain>
    </source>
</reference>
<dbReference type="Pfam" id="PF13672">
    <property type="entry name" value="PP2C_2"/>
    <property type="match status" value="1"/>
</dbReference>
<feature type="domain" description="PPM-type phosphatase" evidence="2">
    <location>
        <begin position="2"/>
        <end position="160"/>
    </location>
</feature>
<evidence type="ECO:0000313" key="3">
    <source>
        <dbReference type="EMBL" id="KUN84203.1"/>
    </source>
</evidence>
<protein>
    <recommendedName>
        <fullName evidence="2">PPM-type phosphatase domain-containing protein</fullName>
    </recommendedName>
</protein>
<feature type="region of interest" description="Disordered" evidence="1">
    <location>
        <begin position="156"/>
        <end position="195"/>
    </location>
</feature>
<evidence type="ECO:0000259" key="2">
    <source>
        <dbReference type="Pfam" id="PF13672"/>
    </source>
</evidence>
<sequence>MGGRHARSVTDCQDSFATHQDADTLVLACADGGSRARLARTASSLAVTLTVNRAADEARRMPPDARDGRDQACVAEVAEHWARHLDRVTRDVVRGFRGAAAAMASSLPDRHGYGLAEWGTTLTLVVVRRPWLGAVAIGDGFVVTRCGAEQFDLLLPPDEAPAHRPGPAQGPGPAPRTGRPHRTAPGTGQRWASRFDEPGRTVFVTSRGAEARARRVVARLPDLTGVVVASDGLREVGLVHERAQAVRPFARFFTPLFAHADQAAEDDTYLARLLAGERIAARTHDDKTLVVAVERA</sequence>
<gene>
    <name evidence="3" type="ORF">AQJ64_15690</name>
</gene>